<gene>
    <name evidence="7" type="ORF">STAS_00323</name>
</gene>
<dbReference type="InterPro" id="IPR032861">
    <property type="entry name" value="TAXi_N"/>
</dbReference>
<reference evidence="8" key="1">
    <citation type="journal article" date="2019" name="Curr. Biol.">
        <title>Genome Sequence of Striga asiatica Provides Insight into the Evolution of Plant Parasitism.</title>
        <authorList>
            <person name="Yoshida S."/>
            <person name="Kim S."/>
            <person name="Wafula E.K."/>
            <person name="Tanskanen J."/>
            <person name="Kim Y.M."/>
            <person name="Honaas L."/>
            <person name="Yang Z."/>
            <person name="Spallek T."/>
            <person name="Conn C.E."/>
            <person name="Ichihashi Y."/>
            <person name="Cheong K."/>
            <person name="Cui S."/>
            <person name="Der J.P."/>
            <person name="Gundlach H."/>
            <person name="Jiao Y."/>
            <person name="Hori C."/>
            <person name="Ishida J.K."/>
            <person name="Kasahara H."/>
            <person name="Kiba T."/>
            <person name="Kim M.S."/>
            <person name="Koo N."/>
            <person name="Laohavisit A."/>
            <person name="Lee Y.H."/>
            <person name="Lumba S."/>
            <person name="McCourt P."/>
            <person name="Mortimer J.C."/>
            <person name="Mutuku J.M."/>
            <person name="Nomura T."/>
            <person name="Sasaki-Sekimoto Y."/>
            <person name="Seto Y."/>
            <person name="Wang Y."/>
            <person name="Wakatake T."/>
            <person name="Sakakibara H."/>
            <person name="Demura T."/>
            <person name="Yamaguchi S."/>
            <person name="Yoneyama K."/>
            <person name="Manabe R.I."/>
            <person name="Nelson D.C."/>
            <person name="Schulman A.H."/>
            <person name="Timko M.P."/>
            <person name="dePamphilis C.W."/>
            <person name="Choi D."/>
            <person name="Shirasu K."/>
        </authorList>
    </citation>
    <scope>NUCLEOTIDE SEQUENCE [LARGE SCALE GENOMIC DNA]</scope>
    <source>
        <strain evidence="8">cv. UVA1</strain>
    </source>
</reference>
<dbReference type="OrthoDB" id="1739127at2759"/>
<accession>A0A5A7NWA7</accession>
<evidence type="ECO:0000256" key="1">
    <source>
        <dbReference type="ARBA" id="ARBA00007447"/>
    </source>
</evidence>
<dbReference type="PROSITE" id="PS51767">
    <property type="entry name" value="PEPTIDASE_A1"/>
    <property type="match status" value="2"/>
</dbReference>
<keyword evidence="8" id="KW-1185">Reference proteome</keyword>
<keyword evidence="2 7" id="KW-0645">Protease</keyword>
<dbReference type="Pfam" id="PF14543">
    <property type="entry name" value="TAXi_N"/>
    <property type="match status" value="3"/>
</dbReference>
<dbReference type="InterPro" id="IPR034161">
    <property type="entry name" value="Pepsin-like_plant"/>
</dbReference>
<evidence type="ECO:0000313" key="8">
    <source>
        <dbReference type="Proteomes" id="UP000325081"/>
    </source>
</evidence>
<proteinExistence type="inferred from homology"/>
<dbReference type="SUPFAM" id="SSF50630">
    <property type="entry name" value="Acid proteases"/>
    <property type="match status" value="3"/>
</dbReference>
<keyword evidence="5" id="KW-0325">Glycoprotein</keyword>
<dbReference type="GO" id="GO:0005576">
    <property type="term" value="C:extracellular region"/>
    <property type="evidence" value="ECO:0007669"/>
    <property type="project" value="TreeGrafter"/>
</dbReference>
<evidence type="ECO:0000256" key="3">
    <source>
        <dbReference type="ARBA" id="ARBA00022750"/>
    </source>
</evidence>
<dbReference type="Gene3D" id="2.40.70.10">
    <property type="entry name" value="Acid Proteases"/>
    <property type="match status" value="5"/>
</dbReference>
<name>A0A5A7NWA7_STRAF</name>
<keyword evidence="3" id="KW-0064">Aspartyl protease</keyword>
<evidence type="ECO:0000259" key="6">
    <source>
        <dbReference type="PROSITE" id="PS51767"/>
    </source>
</evidence>
<sequence>MKRQKGYKSLPSMTLHFKNANLVVRREELFLVMDKISSNKGEYFCLAIIPSDFISVLGSHQQTNQRFIYDTKEKHLLFSTDNCSKDGKNTVGNSNGLAMRLIHPNSPESPFYQSKLHPEERIKMLASQSTHAQINVQLFQYIVKIGIGTFKTKPPYKEYYLEMDTGSSLIWLQCNGCTKCFKQTPAPFPKENSSSFRPVIENNNYIFYKSNYHDGDTTQGILARETFHLKTNKGGLAKIENVQFGCGLNNKMQYGDFSKNKIAGAMGLGWEDISFVKQLGNISKGKFSYCLPVVISGKEAPNSYLRFGDAIIAHNKSSKTTPLYKRGKPSHYHVEIQGISINRTSLNIHPGVFAFKNDSRRSGSIIDTGTPYSRIVAPAFEILKLELEKYFSRSKSNLKKIKGNLGLELCFERSKREGFKNLPDITLHLQGSQADFVLRPEAGFEVVNQLRLLKSREYFCLAMIRDEERSVIGSHQLTNHRITHDTKNNELLFYPEDYSNITFTTIVLAPLNITLVSSNGLTIELIHPYSPESPFFQPNLSHEKRIKLSTTQSNTHPNYFSNMLSSTIQADLEVQLLQYTVKIGIGTFNSKPPYKEYYLLMDTGSSLVWLQCEGCTKCFKQIPKPFPKGNSSSFRPITYKSKQTFYECEYTDGDSTRGILAHETFYLKTKTSELAKIENIKFGCGLENNILYGKLKDNKIVGIMGLGWDDNSFVKQLGPKSKGKFSYCLPRINLGKAPNTYLRFGDEALVQIKLTKSTQLLRIKNKDLYYVEMLGISINRAKLNISPQVFAVKNSNSRTGCIFDSGTIYSRIVSPAFEILKQGLEKHFLQSKGLKRIKRDLGLELCYERTKPEGFRNLPEITFHLKGSQADFVLKPEAAFEIFIRSSMFFETREFFCLAMLRDRERSTIGAHQQTNQAITYDMEKKKLLFYPEDCSKNV</sequence>
<protein>
    <submittedName>
        <fullName evidence="7">Eukaryotic aspartyl protease family protein</fullName>
    </submittedName>
</protein>
<dbReference type="Pfam" id="PF14541">
    <property type="entry name" value="TAXi_C"/>
    <property type="match status" value="3"/>
</dbReference>
<dbReference type="InterPro" id="IPR051708">
    <property type="entry name" value="Plant_Aspart_Prot_A1"/>
</dbReference>
<dbReference type="EMBL" id="BKCP01000001">
    <property type="protein sequence ID" value="GER24776.1"/>
    <property type="molecule type" value="Genomic_DNA"/>
</dbReference>
<evidence type="ECO:0000256" key="2">
    <source>
        <dbReference type="ARBA" id="ARBA00022670"/>
    </source>
</evidence>
<feature type="domain" description="Peptidase A1" evidence="6">
    <location>
        <begin position="579"/>
        <end position="931"/>
    </location>
</feature>
<dbReference type="GO" id="GO:0006508">
    <property type="term" value="P:proteolysis"/>
    <property type="evidence" value="ECO:0007669"/>
    <property type="project" value="UniProtKB-KW"/>
</dbReference>
<dbReference type="Proteomes" id="UP000325081">
    <property type="component" value="Unassembled WGS sequence"/>
</dbReference>
<dbReference type="GO" id="GO:0004190">
    <property type="term" value="F:aspartic-type endopeptidase activity"/>
    <property type="evidence" value="ECO:0007669"/>
    <property type="project" value="UniProtKB-KW"/>
</dbReference>
<feature type="domain" description="Peptidase A1" evidence="6">
    <location>
        <begin position="141"/>
        <end position="494"/>
    </location>
</feature>
<comment type="similarity">
    <text evidence="1">Belongs to the peptidase A1 family.</text>
</comment>
<dbReference type="PANTHER" id="PTHR47967">
    <property type="entry name" value="OS07G0603500 PROTEIN-RELATED"/>
    <property type="match status" value="1"/>
</dbReference>
<organism evidence="7 8">
    <name type="scientific">Striga asiatica</name>
    <name type="common">Asiatic witchweed</name>
    <name type="synonym">Buchnera asiatica</name>
    <dbReference type="NCBI Taxonomy" id="4170"/>
    <lineage>
        <taxon>Eukaryota</taxon>
        <taxon>Viridiplantae</taxon>
        <taxon>Streptophyta</taxon>
        <taxon>Embryophyta</taxon>
        <taxon>Tracheophyta</taxon>
        <taxon>Spermatophyta</taxon>
        <taxon>Magnoliopsida</taxon>
        <taxon>eudicotyledons</taxon>
        <taxon>Gunneridae</taxon>
        <taxon>Pentapetalae</taxon>
        <taxon>asterids</taxon>
        <taxon>lamiids</taxon>
        <taxon>Lamiales</taxon>
        <taxon>Orobanchaceae</taxon>
        <taxon>Buchnereae</taxon>
        <taxon>Striga</taxon>
    </lineage>
</organism>
<keyword evidence="4" id="KW-0378">Hydrolase</keyword>
<dbReference type="InterPro" id="IPR032799">
    <property type="entry name" value="TAXi_C"/>
</dbReference>
<dbReference type="CDD" id="cd05476">
    <property type="entry name" value="pepsin_A_like_plant"/>
    <property type="match status" value="2"/>
</dbReference>
<dbReference type="PANTHER" id="PTHR47967:SF125">
    <property type="entry name" value="PEPTIDASE A1 DOMAIN-CONTAINING PROTEIN"/>
    <property type="match status" value="1"/>
</dbReference>
<evidence type="ECO:0000256" key="5">
    <source>
        <dbReference type="ARBA" id="ARBA00023180"/>
    </source>
</evidence>
<dbReference type="AlphaFoldDB" id="A0A5A7NWA7"/>
<dbReference type="InterPro" id="IPR021109">
    <property type="entry name" value="Peptidase_aspartic_dom_sf"/>
</dbReference>
<evidence type="ECO:0000313" key="7">
    <source>
        <dbReference type="EMBL" id="GER24776.1"/>
    </source>
</evidence>
<dbReference type="InterPro" id="IPR033121">
    <property type="entry name" value="PEPTIDASE_A1"/>
</dbReference>
<evidence type="ECO:0000256" key="4">
    <source>
        <dbReference type="ARBA" id="ARBA00022801"/>
    </source>
</evidence>
<comment type="caution">
    <text evidence="7">The sequence shown here is derived from an EMBL/GenBank/DDBJ whole genome shotgun (WGS) entry which is preliminary data.</text>
</comment>